<name>A0A6H2H4V8_9BURK</name>
<accession>A0A6H2H4V8</accession>
<evidence type="ECO:0000313" key="3">
    <source>
        <dbReference type="EMBL" id="QJC54880.1"/>
    </source>
</evidence>
<sequence>MTSRLQQQLQEAGLTVFSCCESLDYYGADLLKVAPLLQDMTAAEADILGAAMLLVRAPAGQVLIREGDTGEWMMLLLKGTVDITKRMDGQHNSLAKPALGNSQELTQAQNPDGDQDQQAAFSRIAVIQRGAAFGEMSMLDSNPRYASCTVIEAAEVGVLGHHEIALLIRDHPAVGAKLLVKITQLMAQRLRNTSNQLVQLLREKKSKRRTQDNTGEAA</sequence>
<keyword evidence="3" id="KW-0675">Receptor</keyword>
<dbReference type="PANTHER" id="PTHR24567:SF74">
    <property type="entry name" value="HTH-TYPE TRANSCRIPTIONAL REGULATOR ARCR"/>
    <property type="match status" value="1"/>
</dbReference>
<dbReference type="RefSeq" id="WP_168920812.1">
    <property type="nucleotide sequence ID" value="NZ_CP051461.1"/>
</dbReference>
<organism evidence="3 4">
    <name type="scientific">Polaromonas vacuolata</name>
    <dbReference type="NCBI Taxonomy" id="37448"/>
    <lineage>
        <taxon>Bacteria</taxon>
        <taxon>Pseudomonadati</taxon>
        <taxon>Pseudomonadota</taxon>
        <taxon>Betaproteobacteria</taxon>
        <taxon>Burkholderiales</taxon>
        <taxon>Comamonadaceae</taxon>
        <taxon>Polaromonas</taxon>
    </lineage>
</organism>
<proteinExistence type="predicted"/>
<dbReference type="Proteomes" id="UP000502041">
    <property type="component" value="Chromosome"/>
</dbReference>
<dbReference type="EMBL" id="CP051461">
    <property type="protein sequence ID" value="QJC54880.1"/>
    <property type="molecule type" value="Genomic_DNA"/>
</dbReference>
<dbReference type="InterPro" id="IPR018490">
    <property type="entry name" value="cNMP-bd_dom_sf"/>
</dbReference>
<dbReference type="AlphaFoldDB" id="A0A6H2H4V8"/>
<evidence type="ECO:0000256" key="1">
    <source>
        <dbReference type="SAM" id="MobiDB-lite"/>
    </source>
</evidence>
<dbReference type="SMART" id="SM00100">
    <property type="entry name" value="cNMP"/>
    <property type="match status" value="1"/>
</dbReference>
<evidence type="ECO:0000259" key="2">
    <source>
        <dbReference type="PROSITE" id="PS50042"/>
    </source>
</evidence>
<dbReference type="InterPro" id="IPR050397">
    <property type="entry name" value="Env_Response_Regulators"/>
</dbReference>
<feature type="compositionally biased region" description="Polar residues" evidence="1">
    <location>
        <begin position="100"/>
        <end position="115"/>
    </location>
</feature>
<keyword evidence="4" id="KW-1185">Reference proteome</keyword>
<dbReference type="InterPro" id="IPR018488">
    <property type="entry name" value="cNMP-bd_CS"/>
</dbReference>
<gene>
    <name evidence="3" type="ORF">HC248_00142</name>
</gene>
<dbReference type="PROSITE" id="PS00888">
    <property type="entry name" value="CNMP_BINDING_1"/>
    <property type="match status" value="1"/>
</dbReference>
<protein>
    <submittedName>
        <fullName evidence="3">Cyclic AMP receptor protein</fullName>
    </submittedName>
</protein>
<dbReference type="InterPro" id="IPR014710">
    <property type="entry name" value="RmlC-like_jellyroll"/>
</dbReference>
<feature type="region of interest" description="Disordered" evidence="1">
    <location>
        <begin position="92"/>
        <end position="115"/>
    </location>
</feature>
<dbReference type="KEGG" id="pvac:HC248_00142"/>
<feature type="domain" description="Cyclic nucleotide-binding" evidence="2">
    <location>
        <begin position="36"/>
        <end position="168"/>
    </location>
</feature>
<dbReference type="InterPro" id="IPR000595">
    <property type="entry name" value="cNMP-bd_dom"/>
</dbReference>
<dbReference type="GO" id="GO:0003700">
    <property type="term" value="F:DNA-binding transcription factor activity"/>
    <property type="evidence" value="ECO:0007669"/>
    <property type="project" value="TreeGrafter"/>
</dbReference>
<dbReference type="GO" id="GO:0005829">
    <property type="term" value="C:cytosol"/>
    <property type="evidence" value="ECO:0007669"/>
    <property type="project" value="TreeGrafter"/>
</dbReference>
<dbReference type="SUPFAM" id="SSF51206">
    <property type="entry name" value="cAMP-binding domain-like"/>
    <property type="match status" value="1"/>
</dbReference>
<dbReference type="Gene3D" id="2.60.120.10">
    <property type="entry name" value="Jelly Rolls"/>
    <property type="match status" value="1"/>
</dbReference>
<reference evidence="3 4" key="1">
    <citation type="submission" date="2020-04" db="EMBL/GenBank/DDBJ databases">
        <title>Complete genome of a Psychrophilic, Marine, Gas Vacuolate Bacterium Polaromonas vacuolata KCTC 22033T.</title>
        <authorList>
            <person name="Hwang K."/>
            <person name="Kim K.M."/>
        </authorList>
    </citation>
    <scope>NUCLEOTIDE SEQUENCE [LARGE SCALE GENOMIC DNA]</scope>
    <source>
        <strain evidence="3 4">KCTC 22033</strain>
    </source>
</reference>
<dbReference type="PANTHER" id="PTHR24567">
    <property type="entry name" value="CRP FAMILY TRANSCRIPTIONAL REGULATORY PROTEIN"/>
    <property type="match status" value="1"/>
</dbReference>
<evidence type="ECO:0000313" key="4">
    <source>
        <dbReference type="Proteomes" id="UP000502041"/>
    </source>
</evidence>
<dbReference type="PROSITE" id="PS50042">
    <property type="entry name" value="CNMP_BINDING_3"/>
    <property type="match status" value="1"/>
</dbReference>
<dbReference type="CDD" id="cd00038">
    <property type="entry name" value="CAP_ED"/>
    <property type="match status" value="1"/>
</dbReference>